<dbReference type="GO" id="GO:0019783">
    <property type="term" value="F:ubiquitin-like protein peptidase activity"/>
    <property type="evidence" value="ECO:0007669"/>
    <property type="project" value="UniProtKB-ARBA"/>
</dbReference>
<reference evidence="5 6" key="1">
    <citation type="submission" date="2014-04" db="EMBL/GenBank/DDBJ databases">
        <authorList>
            <consortium name="DOE Joint Genome Institute"/>
            <person name="Kuo A."/>
            <person name="Kohler A."/>
            <person name="Nagy L.G."/>
            <person name="Floudas D."/>
            <person name="Copeland A."/>
            <person name="Barry K.W."/>
            <person name="Cichocki N."/>
            <person name="Veneault-Fourrey C."/>
            <person name="LaButti K."/>
            <person name="Lindquist E.A."/>
            <person name="Lipzen A."/>
            <person name="Lundell T."/>
            <person name="Morin E."/>
            <person name="Murat C."/>
            <person name="Sun H."/>
            <person name="Tunlid A."/>
            <person name="Henrissat B."/>
            <person name="Grigoriev I.V."/>
            <person name="Hibbett D.S."/>
            <person name="Martin F."/>
            <person name="Nordberg H.P."/>
            <person name="Cantor M.N."/>
            <person name="Hua S.X."/>
        </authorList>
    </citation>
    <scope>NUCLEOTIDE SEQUENCE [LARGE SCALE GENOMIC DNA]</scope>
    <source>
        <strain evidence="5 6">Foug A</strain>
    </source>
</reference>
<dbReference type="Gene3D" id="3.40.395.10">
    <property type="entry name" value="Adenoviral Proteinase, Chain A"/>
    <property type="match status" value="1"/>
</dbReference>
<evidence type="ECO:0000313" key="6">
    <source>
        <dbReference type="Proteomes" id="UP000053989"/>
    </source>
</evidence>
<reference evidence="6" key="2">
    <citation type="submission" date="2015-01" db="EMBL/GenBank/DDBJ databases">
        <title>Evolutionary Origins and Diversification of the Mycorrhizal Mutualists.</title>
        <authorList>
            <consortium name="DOE Joint Genome Institute"/>
            <consortium name="Mycorrhizal Genomics Consortium"/>
            <person name="Kohler A."/>
            <person name="Kuo A."/>
            <person name="Nagy L.G."/>
            <person name="Floudas D."/>
            <person name="Copeland A."/>
            <person name="Barry K.W."/>
            <person name="Cichocki N."/>
            <person name="Veneault-Fourrey C."/>
            <person name="LaButti K."/>
            <person name="Lindquist E.A."/>
            <person name="Lipzen A."/>
            <person name="Lundell T."/>
            <person name="Morin E."/>
            <person name="Murat C."/>
            <person name="Riley R."/>
            <person name="Ohm R."/>
            <person name="Sun H."/>
            <person name="Tunlid A."/>
            <person name="Henrissat B."/>
            <person name="Grigoriev I.V."/>
            <person name="Hibbett D.S."/>
            <person name="Martin F."/>
        </authorList>
    </citation>
    <scope>NUCLEOTIDE SEQUENCE [LARGE SCALE GENOMIC DNA]</scope>
    <source>
        <strain evidence="6">Foug A</strain>
    </source>
</reference>
<keyword evidence="2" id="KW-0645">Protease</keyword>
<protein>
    <recommendedName>
        <fullName evidence="4">Ubiquitin-like protease family profile domain-containing protein</fullName>
    </recommendedName>
</protein>
<dbReference type="PROSITE" id="PS50600">
    <property type="entry name" value="ULP_PROTEASE"/>
    <property type="match status" value="1"/>
</dbReference>
<sequence length="122" mass="13744">MFWTKDTWILPIHRPSPVGHWVLCITHLPHRELCLFDSLAEEKGWPADIEGVMKLITQLLNIASKKHPGVQVDRCPWIACPTTIQALQTNDYDCGVWVLATVAAILRGHDAMGLKEGDMLTF</sequence>
<dbReference type="AlphaFoldDB" id="A0A0C3EID6"/>
<dbReference type="EMBL" id="KN822010">
    <property type="protein sequence ID" value="KIM68029.1"/>
    <property type="molecule type" value="Genomic_DNA"/>
</dbReference>
<dbReference type="InterPro" id="IPR003653">
    <property type="entry name" value="Peptidase_C48_C"/>
</dbReference>
<evidence type="ECO:0000313" key="5">
    <source>
        <dbReference type="EMBL" id="KIM68029.1"/>
    </source>
</evidence>
<dbReference type="GO" id="GO:0006508">
    <property type="term" value="P:proteolysis"/>
    <property type="evidence" value="ECO:0007669"/>
    <property type="project" value="UniProtKB-KW"/>
</dbReference>
<evidence type="ECO:0000256" key="3">
    <source>
        <dbReference type="ARBA" id="ARBA00022801"/>
    </source>
</evidence>
<dbReference type="HOGENOM" id="CLU_2028121_0_0_1"/>
<dbReference type="STRING" id="1036808.A0A0C3EID6"/>
<keyword evidence="3" id="KW-0378">Hydrolase</keyword>
<evidence type="ECO:0000256" key="1">
    <source>
        <dbReference type="ARBA" id="ARBA00005234"/>
    </source>
</evidence>
<keyword evidence="6" id="KW-1185">Reference proteome</keyword>
<feature type="domain" description="Ubiquitin-like protease family profile" evidence="4">
    <location>
        <begin position="1"/>
        <end position="105"/>
    </location>
</feature>
<comment type="similarity">
    <text evidence="1">Belongs to the peptidase C48 family.</text>
</comment>
<name>A0A0C3EID6_9AGAM</name>
<evidence type="ECO:0000259" key="4">
    <source>
        <dbReference type="PROSITE" id="PS50600"/>
    </source>
</evidence>
<evidence type="ECO:0000256" key="2">
    <source>
        <dbReference type="ARBA" id="ARBA00022670"/>
    </source>
</evidence>
<organism evidence="5 6">
    <name type="scientific">Scleroderma citrinum Foug A</name>
    <dbReference type="NCBI Taxonomy" id="1036808"/>
    <lineage>
        <taxon>Eukaryota</taxon>
        <taxon>Fungi</taxon>
        <taxon>Dikarya</taxon>
        <taxon>Basidiomycota</taxon>
        <taxon>Agaricomycotina</taxon>
        <taxon>Agaricomycetes</taxon>
        <taxon>Agaricomycetidae</taxon>
        <taxon>Boletales</taxon>
        <taxon>Sclerodermatineae</taxon>
        <taxon>Sclerodermataceae</taxon>
        <taxon>Scleroderma</taxon>
    </lineage>
</organism>
<dbReference type="Pfam" id="PF02902">
    <property type="entry name" value="Peptidase_C48"/>
    <property type="match status" value="1"/>
</dbReference>
<proteinExistence type="inferred from homology"/>
<dbReference type="InParanoid" id="A0A0C3EID6"/>
<dbReference type="OrthoDB" id="2976051at2759"/>
<dbReference type="InterPro" id="IPR038765">
    <property type="entry name" value="Papain-like_cys_pep_sf"/>
</dbReference>
<gene>
    <name evidence="5" type="ORF">SCLCIDRAFT_20492</name>
</gene>
<dbReference type="SUPFAM" id="SSF54001">
    <property type="entry name" value="Cysteine proteinases"/>
    <property type="match status" value="1"/>
</dbReference>
<dbReference type="GO" id="GO:0008234">
    <property type="term" value="F:cysteine-type peptidase activity"/>
    <property type="evidence" value="ECO:0007669"/>
    <property type="project" value="InterPro"/>
</dbReference>
<accession>A0A0C3EID6</accession>
<dbReference type="Proteomes" id="UP000053989">
    <property type="component" value="Unassembled WGS sequence"/>
</dbReference>